<accession>A0A9J6GQ99</accession>
<proteinExistence type="predicted"/>
<reference evidence="1 2" key="1">
    <citation type="journal article" date="2020" name="Cell">
        <title>Large-Scale Comparative Analyses of Tick Genomes Elucidate Their Genetic Diversity and Vector Capacities.</title>
        <authorList>
            <consortium name="Tick Genome and Microbiome Consortium (TIGMIC)"/>
            <person name="Jia N."/>
            <person name="Wang J."/>
            <person name="Shi W."/>
            <person name="Du L."/>
            <person name="Sun Y."/>
            <person name="Zhan W."/>
            <person name="Jiang J.F."/>
            <person name="Wang Q."/>
            <person name="Zhang B."/>
            <person name="Ji P."/>
            <person name="Bell-Sakyi L."/>
            <person name="Cui X.M."/>
            <person name="Yuan T.T."/>
            <person name="Jiang B.G."/>
            <person name="Yang W.F."/>
            <person name="Lam T.T."/>
            <person name="Chang Q.C."/>
            <person name="Ding S.J."/>
            <person name="Wang X.J."/>
            <person name="Zhu J.G."/>
            <person name="Ruan X.D."/>
            <person name="Zhao L."/>
            <person name="Wei J.T."/>
            <person name="Ye R.Z."/>
            <person name="Que T.C."/>
            <person name="Du C.H."/>
            <person name="Zhou Y.H."/>
            <person name="Cheng J.X."/>
            <person name="Dai P.F."/>
            <person name="Guo W.B."/>
            <person name="Han X.H."/>
            <person name="Huang E.J."/>
            <person name="Li L.F."/>
            <person name="Wei W."/>
            <person name="Gao Y.C."/>
            <person name="Liu J.Z."/>
            <person name="Shao H.Z."/>
            <person name="Wang X."/>
            <person name="Wang C.C."/>
            <person name="Yang T.C."/>
            <person name="Huo Q.B."/>
            <person name="Li W."/>
            <person name="Chen H.Y."/>
            <person name="Chen S.E."/>
            <person name="Zhou L.G."/>
            <person name="Ni X.B."/>
            <person name="Tian J.H."/>
            <person name="Sheng Y."/>
            <person name="Liu T."/>
            <person name="Pan Y.S."/>
            <person name="Xia L.Y."/>
            <person name="Li J."/>
            <person name="Zhao F."/>
            <person name="Cao W.C."/>
        </authorList>
    </citation>
    <scope>NUCLEOTIDE SEQUENCE [LARGE SCALE GENOMIC DNA]</scope>
    <source>
        <strain evidence="1">HaeL-2018</strain>
    </source>
</reference>
<evidence type="ECO:0000313" key="1">
    <source>
        <dbReference type="EMBL" id="KAH9376783.1"/>
    </source>
</evidence>
<sequence length="76" mass="8170">MAASSPANSSRALCTKTYKIGGPTKTPTSSSRLKSIMNNLGEKLTVAERKEMIGEADTGKDSQVNYRRFLTTLAST</sequence>
<comment type="caution">
    <text evidence="1">The sequence shown here is derived from an EMBL/GenBank/DDBJ whole genome shotgun (WGS) entry which is preliminary data.</text>
</comment>
<evidence type="ECO:0000313" key="2">
    <source>
        <dbReference type="Proteomes" id="UP000821853"/>
    </source>
</evidence>
<dbReference type="Proteomes" id="UP000821853">
    <property type="component" value="Unassembled WGS sequence"/>
</dbReference>
<protein>
    <submittedName>
        <fullName evidence="1">Uncharacterized protein</fullName>
    </submittedName>
</protein>
<dbReference type="AlphaFoldDB" id="A0A9J6GQ99"/>
<name>A0A9J6GQ99_HAELO</name>
<gene>
    <name evidence="1" type="ORF">HPB48_017875</name>
</gene>
<dbReference type="EMBL" id="JABSTR010000008">
    <property type="protein sequence ID" value="KAH9376783.1"/>
    <property type="molecule type" value="Genomic_DNA"/>
</dbReference>
<dbReference type="VEuPathDB" id="VectorBase:HLOH_058463"/>
<dbReference type="InterPro" id="IPR011992">
    <property type="entry name" value="EF-hand-dom_pair"/>
</dbReference>
<organism evidence="1 2">
    <name type="scientific">Haemaphysalis longicornis</name>
    <name type="common">Bush tick</name>
    <dbReference type="NCBI Taxonomy" id="44386"/>
    <lineage>
        <taxon>Eukaryota</taxon>
        <taxon>Metazoa</taxon>
        <taxon>Ecdysozoa</taxon>
        <taxon>Arthropoda</taxon>
        <taxon>Chelicerata</taxon>
        <taxon>Arachnida</taxon>
        <taxon>Acari</taxon>
        <taxon>Parasitiformes</taxon>
        <taxon>Ixodida</taxon>
        <taxon>Ixodoidea</taxon>
        <taxon>Ixodidae</taxon>
        <taxon>Haemaphysalinae</taxon>
        <taxon>Haemaphysalis</taxon>
    </lineage>
</organism>
<dbReference type="Gene3D" id="1.10.238.10">
    <property type="entry name" value="EF-hand"/>
    <property type="match status" value="1"/>
</dbReference>
<keyword evidence="2" id="KW-1185">Reference proteome</keyword>
<dbReference type="SUPFAM" id="SSF47473">
    <property type="entry name" value="EF-hand"/>
    <property type="match status" value="1"/>
</dbReference>